<accession>A0ABU8UMG9</accession>
<keyword evidence="3" id="KW-1185">Reference proteome</keyword>
<dbReference type="Pfam" id="PF12728">
    <property type="entry name" value="HTH_17"/>
    <property type="match status" value="1"/>
</dbReference>
<organism evidence="2 3">
    <name type="scientific">Streptomyces machairae</name>
    <dbReference type="NCBI Taxonomy" id="3134109"/>
    <lineage>
        <taxon>Bacteria</taxon>
        <taxon>Bacillati</taxon>
        <taxon>Actinomycetota</taxon>
        <taxon>Actinomycetes</taxon>
        <taxon>Kitasatosporales</taxon>
        <taxon>Streptomycetaceae</taxon>
        <taxon>Streptomyces</taxon>
    </lineage>
</organism>
<dbReference type="NCBIfam" id="TIGR01764">
    <property type="entry name" value="excise"/>
    <property type="match status" value="1"/>
</dbReference>
<dbReference type="InterPro" id="IPR041657">
    <property type="entry name" value="HTH_17"/>
</dbReference>
<gene>
    <name evidence="2" type="ORF">WKI71_21980</name>
</gene>
<proteinExistence type="predicted"/>
<protein>
    <submittedName>
        <fullName evidence="2">Helix-turn-helix domain-containing protein</fullName>
    </submittedName>
</protein>
<reference evidence="2 3" key="1">
    <citation type="submission" date="2024-03" db="EMBL/GenBank/DDBJ databases">
        <title>Novel Streptomyces species of biotechnological and ecological value are a feature of Machair soil.</title>
        <authorList>
            <person name="Prole J.R."/>
            <person name="Goodfellow M."/>
            <person name="Allenby N."/>
            <person name="Ward A.C."/>
        </authorList>
    </citation>
    <scope>NUCLEOTIDE SEQUENCE [LARGE SCALE GENOMIC DNA]</scope>
    <source>
        <strain evidence="2 3">MS1.AVA.1</strain>
    </source>
</reference>
<feature type="domain" description="Helix-turn-helix" evidence="1">
    <location>
        <begin position="13"/>
        <end position="60"/>
    </location>
</feature>
<evidence type="ECO:0000313" key="2">
    <source>
        <dbReference type="EMBL" id="MEJ8670116.1"/>
    </source>
</evidence>
<dbReference type="EMBL" id="JBBKAK010000001">
    <property type="protein sequence ID" value="MEJ8670116.1"/>
    <property type="molecule type" value="Genomic_DNA"/>
</dbReference>
<name>A0ABU8UMG9_9ACTN</name>
<dbReference type="InterPro" id="IPR010093">
    <property type="entry name" value="SinI_DNA-bd"/>
</dbReference>
<dbReference type="Proteomes" id="UP001376459">
    <property type="component" value="Unassembled WGS sequence"/>
</dbReference>
<comment type="caution">
    <text evidence="2">The sequence shown here is derived from an EMBL/GenBank/DDBJ whole genome shotgun (WGS) entry which is preliminary data.</text>
</comment>
<evidence type="ECO:0000313" key="3">
    <source>
        <dbReference type="Proteomes" id="UP001376459"/>
    </source>
</evidence>
<evidence type="ECO:0000259" key="1">
    <source>
        <dbReference type="Pfam" id="PF12728"/>
    </source>
</evidence>
<sequence length="65" mass="7460">MLTAVPATPEAFKVPEVMRALRLSRSKVYDLIRSHELPSFTIGRSRRIPVDAVRAYMRDRMEEAA</sequence>